<dbReference type="Proteomes" id="UP000038083">
    <property type="component" value="Unassembled WGS sequence"/>
</dbReference>
<dbReference type="AlphaFoldDB" id="A0A0B7HEG7"/>
<organism evidence="1 2">
    <name type="scientific">Capnocytophaga cynodegmi</name>
    <dbReference type="NCBI Taxonomy" id="28189"/>
    <lineage>
        <taxon>Bacteria</taxon>
        <taxon>Pseudomonadati</taxon>
        <taxon>Bacteroidota</taxon>
        <taxon>Flavobacteriia</taxon>
        <taxon>Flavobacteriales</taxon>
        <taxon>Flavobacteriaceae</taxon>
        <taxon>Capnocytophaga</taxon>
    </lineage>
</organism>
<reference evidence="1 2" key="1">
    <citation type="submission" date="2015-01" db="EMBL/GenBank/DDBJ databases">
        <authorList>
            <person name="Xiang T."/>
            <person name="Song Y."/>
            <person name="Huang L."/>
            <person name="Wang B."/>
            <person name="Wu P."/>
        </authorList>
    </citation>
    <scope>NUCLEOTIDE SEQUENCE [LARGE SCALE GENOMIC DNA]</scope>
    <source>
        <strain evidence="1 2">Ccy74</strain>
    </source>
</reference>
<dbReference type="PROSITE" id="PS51257">
    <property type="entry name" value="PROKAR_LIPOPROTEIN"/>
    <property type="match status" value="1"/>
</dbReference>
<dbReference type="CDD" id="cd12105">
    <property type="entry name" value="HmuY"/>
    <property type="match status" value="1"/>
</dbReference>
<accession>A0A0B7HEG7</accession>
<dbReference type="InterPro" id="IPR025921">
    <property type="entry name" value="HmuY"/>
</dbReference>
<protein>
    <recommendedName>
        <fullName evidence="3">HmuY protein</fullName>
    </recommendedName>
</protein>
<dbReference type="OrthoDB" id="1100343at2"/>
<name>A0A0B7HEG7_9FLAO</name>
<dbReference type="Pfam" id="PF14064">
    <property type="entry name" value="HmuY"/>
    <property type="match status" value="1"/>
</dbReference>
<gene>
    <name evidence="1" type="ORF">CCYN74_140068</name>
</gene>
<proteinExistence type="predicted"/>
<evidence type="ECO:0008006" key="3">
    <source>
        <dbReference type="Google" id="ProtNLM"/>
    </source>
</evidence>
<sequence>MKRFFITAILAATGALISCQKDEVSKKEEKETKLTEIKNLDVTTSKKWTYFSFEKGTVVQVTNPKEGTDWDIAFFEYYVKTNGGESGKGKAEVVLVENKEFDAVKEAPTTEYVKDTQGTMSYGNYPNLVSKEDTFSALMSGGFETKTGFVSLSPSNLGTWPSVYAPTKRVYVIKTANGNFAKIQVTDFYNDKAKAGYLTFRYVTSQDGKF</sequence>
<evidence type="ECO:0000313" key="2">
    <source>
        <dbReference type="Proteomes" id="UP000038083"/>
    </source>
</evidence>
<dbReference type="EMBL" id="CDOG01000006">
    <property type="protein sequence ID" value="CEN35978.1"/>
    <property type="molecule type" value="Genomic_DNA"/>
</dbReference>
<evidence type="ECO:0000313" key="1">
    <source>
        <dbReference type="EMBL" id="CEN35978.1"/>
    </source>
</evidence>
<dbReference type="RefSeq" id="WP_041996023.1">
    <property type="nucleotide sequence ID" value="NZ_CDOG01000006.1"/>
</dbReference>